<proteinExistence type="predicted"/>
<gene>
    <name evidence="7" type="ORF">ENS19_03040</name>
</gene>
<dbReference type="Pfam" id="PF07992">
    <property type="entry name" value="Pyr_redox_2"/>
    <property type="match status" value="1"/>
</dbReference>
<dbReference type="PANTHER" id="PTHR48105">
    <property type="entry name" value="THIOREDOXIN REDUCTASE 1-RELATED-RELATED"/>
    <property type="match status" value="1"/>
</dbReference>
<dbReference type="SUPFAM" id="SSF51905">
    <property type="entry name" value="FAD/NAD(P)-binding domain"/>
    <property type="match status" value="1"/>
</dbReference>
<evidence type="ECO:0000259" key="6">
    <source>
        <dbReference type="Pfam" id="PF07992"/>
    </source>
</evidence>
<dbReference type="GO" id="GO:0016668">
    <property type="term" value="F:oxidoreductase activity, acting on a sulfur group of donors, NAD(P) as acceptor"/>
    <property type="evidence" value="ECO:0007669"/>
    <property type="project" value="UniProtKB-ARBA"/>
</dbReference>
<keyword evidence="4" id="KW-1015">Disulfide bond</keyword>
<dbReference type="InterPro" id="IPR050097">
    <property type="entry name" value="Ferredoxin-NADP_redctase_2"/>
</dbReference>
<evidence type="ECO:0000256" key="3">
    <source>
        <dbReference type="ARBA" id="ARBA00023002"/>
    </source>
</evidence>
<evidence type="ECO:0000313" key="7">
    <source>
        <dbReference type="EMBL" id="HFK20235.1"/>
    </source>
</evidence>
<evidence type="ECO:0000256" key="2">
    <source>
        <dbReference type="ARBA" id="ARBA00022827"/>
    </source>
</evidence>
<dbReference type="InterPro" id="IPR008255">
    <property type="entry name" value="Pyr_nucl-diS_OxRdtase_2_AS"/>
</dbReference>
<name>A0A7C3J1W8_9CREN</name>
<reference evidence="7" key="1">
    <citation type="journal article" date="2020" name="mSystems">
        <title>Genome- and Community-Level Interaction Insights into Carbon Utilization and Element Cycling Functions of Hydrothermarchaeota in Hydrothermal Sediment.</title>
        <authorList>
            <person name="Zhou Z."/>
            <person name="Liu Y."/>
            <person name="Xu W."/>
            <person name="Pan J."/>
            <person name="Luo Z.H."/>
            <person name="Li M."/>
        </authorList>
    </citation>
    <scope>NUCLEOTIDE SEQUENCE [LARGE SCALE GENOMIC DNA]</scope>
    <source>
        <strain evidence="7">SpSt-468</strain>
    </source>
</reference>
<dbReference type="EMBL" id="DSTX01000002">
    <property type="protein sequence ID" value="HFK20235.1"/>
    <property type="molecule type" value="Genomic_DNA"/>
</dbReference>
<dbReference type="PRINTS" id="PR00368">
    <property type="entry name" value="FADPNR"/>
</dbReference>
<dbReference type="InterPro" id="IPR023753">
    <property type="entry name" value="FAD/NAD-binding_dom"/>
</dbReference>
<evidence type="ECO:0000256" key="4">
    <source>
        <dbReference type="ARBA" id="ARBA00023157"/>
    </source>
</evidence>
<dbReference type="PRINTS" id="PR00469">
    <property type="entry name" value="PNDRDTASEII"/>
</dbReference>
<keyword evidence="1" id="KW-0285">Flavoprotein</keyword>
<keyword evidence="2" id="KW-0274">FAD</keyword>
<feature type="domain" description="FAD/NAD(P)-binding" evidence="6">
    <location>
        <begin position="15"/>
        <end position="300"/>
    </location>
</feature>
<organism evidence="7">
    <name type="scientific">Candidatus Methanomethylicus mesodigestus</name>
    <dbReference type="NCBI Taxonomy" id="1867258"/>
    <lineage>
        <taxon>Archaea</taxon>
        <taxon>Thermoproteota</taxon>
        <taxon>Methanosuratincolia</taxon>
        <taxon>Candidatus Methanomethylicales</taxon>
        <taxon>Candidatus Methanomethylicaceae</taxon>
        <taxon>Candidatus Methanomethylicus</taxon>
    </lineage>
</organism>
<sequence>MIEKSMVASKMERCDVAIIGAGPAGLAAAIYTSRRGLKTIVFEEGVVGGRASYAHLIENYPGFPEGITGIGLIDRFSKQVEKFGGVIKAGEGVKEIRLDANSMRITTPQGTYECSAMIITVGLKMKKLRVPGEERLFGRGVSYCASCDGFFFKNRRVAVLGGGNEAASDVLYLSNLTKDVIWLPNTENITVDEAYIKKIIENGITPMRGITVLEILGENKVEGVRVKRMDGGIEDIKIDGVFVVIGSVPTIDLLKKAGIQIDPRDYVVVNENMETNVKGVYAAGDCTGKSHQVVVAVGQGAVAGINAADYIKMKK</sequence>
<keyword evidence="3" id="KW-0560">Oxidoreductase</keyword>
<dbReference type="AlphaFoldDB" id="A0A7C3J1W8"/>
<protein>
    <submittedName>
        <fullName evidence="7">FAD-binding protein</fullName>
    </submittedName>
</protein>
<dbReference type="PROSITE" id="PS00573">
    <property type="entry name" value="PYRIDINE_REDOX_2"/>
    <property type="match status" value="1"/>
</dbReference>
<comment type="caution">
    <text evidence="7">The sequence shown here is derived from an EMBL/GenBank/DDBJ whole genome shotgun (WGS) entry which is preliminary data.</text>
</comment>
<dbReference type="InterPro" id="IPR036188">
    <property type="entry name" value="FAD/NAD-bd_sf"/>
</dbReference>
<evidence type="ECO:0000256" key="1">
    <source>
        <dbReference type="ARBA" id="ARBA00022630"/>
    </source>
</evidence>
<accession>A0A7C3J1W8</accession>
<evidence type="ECO:0000256" key="5">
    <source>
        <dbReference type="ARBA" id="ARBA00023284"/>
    </source>
</evidence>
<keyword evidence="5" id="KW-0676">Redox-active center</keyword>
<dbReference type="Gene3D" id="3.50.50.60">
    <property type="entry name" value="FAD/NAD(P)-binding domain"/>
    <property type="match status" value="2"/>
</dbReference>